<keyword evidence="5" id="KW-1185">Reference proteome</keyword>
<sequence>MEDQKRRTLEALERRFAQAKTEVENKQHKTKKRPIEVEDKVANIESSVADSTPKKPRRDASARKGNFSFSGHNTSKNDTEVNEPAYFKLSHPVDKNLLPSGVEVSDGKVTVNRVLHELLQHGDAAQKYIQGSKNLKIENTILLDNFVQKISMSSGGRNRALQNGSKRSKKHMSLKQHKLTGSFDLPKEFHNFETFKPMHDKWKGYVQQLLKIVGKDQLAQCFLNADLHGAIILVVECKTVSYVGTRGIMVRETKETFGIITQDNKFRLCRKKVPYLCYKQIAGR</sequence>
<reference evidence="5" key="1">
    <citation type="journal article" date="2024" name="IScience">
        <title>Strigolactones Initiate the Formation of Haustorium-like Structures in Castilleja.</title>
        <authorList>
            <person name="Buerger M."/>
            <person name="Peterson D."/>
            <person name="Chory J."/>
        </authorList>
    </citation>
    <scope>NUCLEOTIDE SEQUENCE [LARGE SCALE GENOMIC DNA]</scope>
</reference>
<dbReference type="InterPro" id="IPR036980">
    <property type="entry name" value="RNase_P/MRP_Rpp29_sf"/>
</dbReference>
<dbReference type="Proteomes" id="UP001632038">
    <property type="component" value="Unassembled WGS sequence"/>
</dbReference>
<dbReference type="Pfam" id="PF01868">
    <property type="entry name" value="RNase_P-MRP_p29"/>
    <property type="match status" value="1"/>
</dbReference>
<name>A0ABD3DNM8_9LAMI</name>
<comment type="caution">
    <text evidence="4">The sequence shown here is derived from an EMBL/GenBank/DDBJ whole genome shotgun (WGS) entry which is preliminary data.</text>
</comment>
<dbReference type="PANTHER" id="PTHR13348:SF0">
    <property type="entry name" value="RIBONUCLEASE P PROTEIN SUBUNIT P29"/>
    <property type="match status" value="1"/>
</dbReference>
<dbReference type="InterPro" id="IPR002730">
    <property type="entry name" value="Rpp29/RNP1"/>
</dbReference>
<feature type="compositionally biased region" description="Basic and acidic residues" evidence="3">
    <location>
        <begin position="1"/>
        <end position="42"/>
    </location>
</feature>
<dbReference type="PANTHER" id="PTHR13348">
    <property type="entry name" value="RIBONUCLEASE P SUBUNIT P29"/>
    <property type="match status" value="1"/>
</dbReference>
<proteinExistence type="inferred from homology"/>
<feature type="region of interest" description="Disordered" evidence="3">
    <location>
        <begin position="1"/>
        <end position="79"/>
    </location>
</feature>
<dbReference type="InterPro" id="IPR016848">
    <property type="entry name" value="RNase_P/MRP_Rpp29-subunit"/>
</dbReference>
<dbReference type="Gene3D" id="2.30.30.210">
    <property type="entry name" value="Ribonuclease P/MRP, subunit p29"/>
    <property type="match status" value="1"/>
</dbReference>
<evidence type="ECO:0000256" key="2">
    <source>
        <dbReference type="ARBA" id="ARBA00006181"/>
    </source>
</evidence>
<protein>
    <submittedName>
        <fullName evidence="4">Uncharacterized protein</fullName>
    </submittedName>
</protein>
<evidence type="ECO:0000313" key="4">
    <source>
        <dbReference type="EMBL" id="KAL3642549.1"/>
    </source>
</evidence>
<comment type="similarity">
    <text evidence="2">Belongs to the eukaryotic/archaeal RNase P protein component 1 family.</text>
</comment>
<comment type="subcellular location">
    <subcellularLocation>
        <location evidence="1">Nucleus</location>
    </subcellularLocation>
</comment>
<evidence type="ECO:0000256" key="3">
    <source>
        <dbReference type="SAM" id="MobiDB-lite"/>
    </source>
</evidence>
<dbReference type="InterPro" id="IPR023534">
    <property type="entry name" value="Rof/RNase_P-like"/>
</dbReference>
<dbReference type="AlphaFoldDB" id="A0ABD3DNM8"/>
<feature type="compositionally biased region" description="Polar residues" evidence="3">
    <location>
        <begin position="67"/>
        <end position="76"/>
    </location>
</feature>
<dbReference type="GO" id="GO:0006396">
    <property type="term" value="P:RNA processing"/>
    <property type="evidence" value="ECO:0007669"/>
    <property type="project" value="UniProtKB-ARBA"/>
</dbReference>
<dbReference type="EMBL" id="JAVIJP010000016">
    <property type="protein sequence ID" value="KAL3642549.1"/>
    <property type="molecule type" value="Genomic_DNA"/>
</dbReference>
<evidence type="ECO:0000313" key="5">
    <source>
        <dbReference type="Proteomes" id="UP001632038"/>
    </source>
</evidence>
<accession>A0ABD3DNM8</accession>
<dbReference type="GO" id="GO:0005634">
    <property type="term" value="C:nucleus"/>
    <property type="evidence" value="ECO:0007669"/>
    <property type="project" value="UniProtKB-SubCell"/>
</dbReference>
<gene>
    <name evidence="4" type="ORF">CASFOL_013364</name>
</gene>
<dbReference type="SUPFAM" id="SSF101744">
    <property type="entry name" value="Rof/RNase P subunit-like"/>
    <property type="match status" value="1"/>
</dbReference>
<organism evidence="4 5">
    <name type="scientific">Castilleja foliolosa</name>
    <dbReference type="NCBI Taxonomy" id="1961234"/>
    <lineage>
        <taxon>Eukaryota</taxon>
        <taxon>Viridiplantae</taxon>
        <taxon>Streptophyta</taxon>
        <taxon>Embryophyta</taxon>
        <taxon>Tracheophyta</taxon>
        <taxon>Spermatophyta</taxon>
        <taxon>Magnoliopsida</taxon>
        <taxon>eudicotyledons</taxon>
        <taxon>Gunneridae</taxon>
        <taxon>Pentapetalae</taxon>
        <taxon>asterids</taxon>
        <taxon>lamiids</taxon>
        <taxon>Lamiales</taxon>
        <taxon>Orobanchaceae</taxon>
        <taxon>Pedicularideae</taxon>
        <taxon>Castillejinae</taxon>
        <taxon>Castilleja</taxon>
    </lineage>
</organism>
<evidence type="ECO:0000256" key="1">
    <source>
        <dbReference type="ARBA" id="ARBA00004123"/>
    </source>
</evidence>